<keyword evidence="2" id="KW-1133">Transmembrane helix</keyword>
<dbReference type="Proteomes" id="UP001295423">
    <property type="component" value="Unassembled WGS sequence"/>
</dbReference>
<evidence type="ECO:0000256" key="1">
    <source>
        <dbReference type="SAM" id="MobiDB-lite"/>
    </source>
</evidence>
<accession>A0AAD2CHM3</accession>
<dbReference type="EMBL" id="CAKOGP040000258">
    <property type="protein sequence ID" value="CAJ1933258.1"/>
    <property type="molecule type" value="Genomic_DNA"/>
</dbReference>
<evidence type="ECO:0000313" key="3">
    <source>
        <dbReference type="EMBL" id="CAJ1933258.1"/>
    </source>
</evidence>
<gene>
    <name evidence="3" type="ORF">CYCCA115_LOCUS3229</name>
</gene>
<sequence length="262" mass="29267">MSLNTTSQRAFSMLRRMRPSGGGAAAAVTTTHSNNGYTRNNNVTPFPTKNDDTRRFLQTTNHDSVKPTMEIAKLMPVGLPEMNNETLVTIAALGHHQARCEALVRHIMSIDGVDYDAATTKFQEIEQSNRAGMAVYPYFIGISGGMLAAFGSLPLVFNLNTAVWFNEFYVTTDIPEPKDLETMLEVGSWTWNWMEPPLGALSFSLLCLQYARAQMENLGLHPYTTQVVNSRADKLAAAFPQYDPFLLRQFSKSAPLFKRTWS</sequence>
<proteinExistence type="predicted"/>
<name>A0AAD2CHM3_9STRA</name>
<reference evidence="3" key="1">
    <citation type="submission" date="2023-08" db="EMBL/GenBank/DDBJ databases">
        <authorList>
            <person name="Audoor S."/>
            <person name="Bilcke G."/>
        </authorList>
    </citation>
    <scope>NUCLEOTIDE SEQUENCE</scope>
</reference>
<evidence type="ECO:0000256" key="2">
    <source>
        <dbReference type="SAM" id="Phobius"/>
    </source>
</evidence>
<organism evidence="3 4">
    <name type="scientific">Cylindrotheca closterium</name>
    <dbReference type="NCBI Taxonomy" id="2856"/>
    <lineage>
        <taxon>Eukaryota</taxon>
        <taxon>Sar</taxon>
        <taxon>Stramenopiles</taxon>
        <taxon>Ochrophyta</taxon>
        <taxon>Bacillariophyta</taxon>
        <taxon>Bacillariophyceae</taxon>
        <taxon>Bacillariophycidae</taxon>
        <taxon>Bacillariales</taxon>
        <taxon>Bacillariaceae</taxon>
        <taxon>Cylindrotheca</taxon>
    </lineage>
</organism>
<feature type="transmembrane region" description="Helical" evidence="2">
    <location>
        <begin position="135"/>
        <end position="157"/>
    </location>
</feature>
<keyword evidence="2" id="KW-0472">Membrane</keyword>
<dbReference type="AlphaFoldDB" id="A0AAD2CHM3"/>
<keyword evidence="4" id="KW-1185">Reference proteome</keyword>
<feature type="compositionally biased region" description="Polar residues" evidence="1">
    <location>
        <begin position="28"/>
        <end position="47"/>
    </location>
</feature>
<evidence type="ECO:0000313" key="4">
    <source>
        <dbReference type="Proteomes" id="UP001295423"/>
    </source>
</evidence>
<keyword evidence="2" id="KW-0812">Transmembrane</keyword>
<feature type="region of interest" description="Disordered" evidence="1">
    <location>
        <begin position="21"/>
        <end position="53"/>
    </location>
</feature>
<protein>
    <submittedName>
        <fullName evidence="3">Uncharacterized protein</fullName>
    </submittedName>
</protein>
<comment type="caution">
    <text evidence="3">The sequence shown here is derived from an EMBL/GenBank/DDBJ whole genome shotgun (WGS) entry which is preliminary data.</text>
</comment>